<keyword evidence="2" id="KW-1185">Reference proteome</keyword>
<protein>
    <recommendedName>
        <fullName evidence="3">Secreted protein</fullName>
    </recommendedName>
</protein>
<dbReference type="EMBL" id="BMGY01000004">
    <property type="protein sequence ID" value="GGH80843.1"/>
    <property type="molecule type" value="Genomic_DNA"/>
</dbReference>
<dbReference type="Proteomes" id="UP000637774">
    <property type="component" value="Unassembled WGS sequence"/>
</dbReference>
<name>A0ABQ1ZW41_9BACT</name>
<evidence type="ECO:0000313" key="2">
    <source>
        <dbReference type="Proteomes" id="UP000637774"/>
    </source>
</evidence>
<evidence type="ECO:0000313" key="1">
    <source>
        <dbReference type="EMBL" id="GGH80843.1"/>
    </source>
</evidence>
<proteinExistence type="predicted"/>
<evidence type="ECO:0008006" key="3">
    <source>
        <dbReference type="Google" id="ProtNLM"/>
    </source>
</evidence>
<sequence>MLHTTCLRTAAALAQCAAISRRARTWGRFAQRTIDRRYCGLLAAGSFGALTRHRYAGQYPDGWYAAAVQLAGGVPSSLCWSPYHV</sequence>
<gene>
    <name evidence="1" type="ORF">GCM10011495_06670</name>
</gene>
<accession>A0ABQ1ZW41</accession>
<organism evidence="1 2">
    <name type="scientific">Hymenobacter frigidus</name>
    <dbReference type="NCBI Taxonomy" id="1524095"/>
    <lineage>
        <taxon>Bacteria</taxon>
        <taxon>Pseudomonadati</taxon>
        <taxon>Bacteroidota</taxon>
        <taxon>Cytophagia</taxon>
        <taxon>Cytophagales</taxon>
        <taxon>Hymenobacteraceae</taxon>
        <taxon>Hymenobacter</taxon>
    </lineage>
</organism>
<dbReference type="RefSeq" id="WP_188560602.1">
    <property type="nucleotide sequence ID" value="NZ_BMGY01000004.1"/>
</dbReference>
<reference evidence="2" key="1">
    <citation type="journal article" date="2019" name="Int. J. Syst. Evol. Microbiol.">
        <title>The Global Catalogue of Microorganisms (GCM) 10K type strain sequencing project: providing services to taxonomists for standard genome sequencing and annotation.</title>
        <authorList>
            <consortium name="The Broad Institute Genomics Platform"/>
            <consortium name="The Broad Institute Genome Sequencing Center for Infectious Disease"/>
            <person name="Wu L."/>
            <person name="Ma J."/>
        </authorList>
    </citation>
    <scope>NUCLEOTIDE SEQUENCE [LARGE SCALE GENOMIC DNA]</scope>
    <source>
        <strain evidence="2">CGMCC 1.14966</strain>
    </source>
</reference>
<comment type="caution">
    <text evidence="1">The sequence shown here is derived from an EMBL/GenBank/DDBJ whole genome shotgun (WGS) entry which is preliminary data.</text>
</comment>